<dbReference type="PATRIC" id="fig|582475.4.peg.3962"/>
<feature type="binding site" evidence="4">
    <location>
        <begin position="151"/>
        <end position="154"/>
    </location>
    <ligand>
        <name>FAD</name>
        <dbReference type="ChEBI" id="CHEBI:57692"/>
    </ligand>
</feature>
<dbReference type="Gene3D" id="2.40.110.10">
    <property type="entry name" value="Butyryl-CoA Dehydrogenase, subunit A, domain 2"/>
    <property type="match status" value="1"/>
</dbReference>
<dbReference type="Pfam" id="PF11794">
    <property type="entry name" value="HpaB_N"/>
    <property type="match status" value="1"/>
</dbReference>
<dbReference type="InterPro" id="IPR024674">
    <property type="entry name" value="HpaB/PvcC/4-BUDH_N"/>
</dbReference>
<evidence type="ECO:0000259" key="5">
    <source>
        <dbReference type="Pfam" id="PF03241"/>
    </source>
</evidence>
<dbReference type="SUPFAM" id="SSF47203">
    <property type="entry name" value="Acyl-CoA dehydrogenase C-terminal domain-like"/>
    <property type="match status" value="1"/>
</dbReference>
<comment type="caution">
    <text evidence="7">The sequence shown here is derived from an EMBL/GenBank/DDBJ whole genome shotgun (WGS) entry which is preliminary data.</text>
</comment>
<keyword evidence="1" id="KW-0285">Flavoprotein</keyword>
<feature type="domain" description="HpaB/PvcC/4-BUDH N-terminal" evidence="6">
    <location>
        <begin position="6"/>
        <end position="265"/>
    </location>
</feature>
<evidence type="ECO:0000259" key="6">
    <source>
        <dbReference type="Pfam" id="PF11794"/>
    </source>
</evidence>
<dbReference type="PANTHER" id="PTHR36117:SF3">
    <property type="entry name" value="4-HYDROXYPHENYLACETATE 3-MONOOXYGENASE-RELATED"/>
    <property type="match status" value="1"/>
</dbReference>
<dbReference type="InterPro" id="IPR009100">
    <property type="entry name" value="AcylCoA_DH/oxidase_NM_dom_sf"/>
</dbReference>
<sequence>MNTPIPYLQRLNNGRTVWLDGEIVNDLVNHKAFKGTVQTIQHLLNLQTVEPTKSILTYETEKGANAHLSFLVPTSINDLKRKSLAYKCWVDETFGVMSRLSEYSRSQLVGWYASRQQLDVLSPGIATKLEKLYEAARDLDLLSTVAAHDPQRNRSKSAEEIEHGKLRVVTKNEEGIFVSGAKTIATAAPYVDELLITSYHKRGLDEAAMANIFYVPISAQGLHMVCRESFASTDTSNHPLSSRFDEMDAVLIFDNVLIPWERVLVAEDPELAWKLRIETASSLLSQHQTVVRLISKLESVVAIGNELAETAGATEFLHVKEKLSELIIQLETIKGLLNAAEYEAIEHNGIYLPKQRFLTTARNLGTRYYPRALEILQQIGASGLLQVPSTIQEIDGPIGDKLQAYYGGTHTGAFARTKFIKLAWDLIGSQLGARHELYERFYSGDPVRTFAAQYQNYSEKDRLLKLVEEFN</sequence>
<dbReference type="GO" id="GO:0016627">
    <property type="term" value="F:oxidoreductase activity, acting on the CH-CH group of donors"/>
    <property type="evidence" value="ECO:0007669"/>
    <property type="project" value="InterPro"/>
</dbReference>
<evidence type="ECO:0000256" key="3">
    <source>
        <dbReference type="ARBA" id="ARBA00023002"/>
    </source>
</evidence>
<feature type="domain" description="HpaB/PvcC/4-BUDH C-terminal" evidence="5">
    <location>
        <begin position="278"/>
        <end position="470"/>
    </location>
</feature>
<dbReference type="OrthoDB" id="9785230at2"/>
<dbReference type="RefSeq" id="WP_049663218.1">
    <property type="nucleotide sequence ID" value="NZ_LFXJ01000002.1"/>
</dbReference>
<dbReference type="InterPro" id="IPR024719">
    <property type="entry name" value="HpaB/PvcC/4-BUDH_C"/>
</dbReference>
<dbReference type="InterPro" id="IPR046373">
    <property type="entry name" value="Acyl-CoA_Oxase/DH_mid-dom_sf"/>
</dbReference>
<dbReference type="PANTHER" id="PTHR36117">
    <property type="entry name" value="4-HYDROXYPHENYLACETATE 3-MONOOXYGENASE-RELATED"/>
    <property type="match status" value="1"/>
</dbReference>
<keyword evidence="3" id="KW-0560">Oxidoreductase</keyword>
<dbReference type="SUPFAM" id="SSF56645">
    <property type="entry name" value="Acyl-CoA dehydrogenase NM domain-like"/>
    <property type="match status" value="1"/>
</dbReference>
<dbReference type="PIRSF" id="PIRSF000331">
    <property type="entry name" value="HpaA_HpaB"/>
    <property type="match status" value="1"/>
</dbReference>
<dbReference type="Gene3D" id="1.10.3140.10">
    <property type="entry name" value="4-hydroxybutyryl-coa dehydratase, domain 1"/>
    <property type="match status" value="1"/>
</dbReference>
<reference evidence="8" key="1">
    <citation type="submission" date="2015-07" db="EMBL/GenBank/DDBJ databases">
        <authorList>
            <consortium name="Consortium for Microbial Forensics and Genomics (microFORGE)"/>
            <person name="Knight B.M."/>
            <person name="Roberts D.P."/>
            <person name="Lin D."/>
            <person name="Hari K."/>
            <person name="Fletcher J."/>
            <person name="Melcher U."/>
            <person name="Blagden T."/>
            <person name="Winegar R.A."/>
        </authorList>
    </citation>
    <scope>NUCLEOTIDE SEQUENCE [LARGE SCALE GENOMIC DNA]</scope>
    <source>
        <strain evidence="8">DSM 23493</strain>
    </source>
</reference>
<gene>
    <name evidence="7" type="ORF">ACZ11_02015</name>
</gene>
<dbReference type="GeneID" id="96597092"/>
<dbReference type="InterPro" id="IPR036250">
    <property type="entry name" value="AcylCo_DH-like_C"/>
</dbReference>
<protein>
    <submittedName>
        <fullName evidence="7">4-hydroxyphenylacetate 3-hydroxylase</fullName>
    </submittedName>
</protein>
<organism evidence="7 8">
    <name type="scientific">Lysinibacillus xylanilyticus</name>
    <dbReference type="NCBI Taxonomy" id="582475"/>
    <lineage>
        <taxon>Bacteria</taxon>
        <taxon>Bacillati</taxon>
        <taxon>Bacillota</taxon>
        <taxon>Bacilli</taxon>
        <taxon>Bacillales</taxon>
        <taxon>Bacillaceae</taxon>
        <taxon>Lysinibacillus</taxon>
    </lineage>
</organism>
<feature type="binding site" evidence="4">
    <location>
        <position position="186"/>
    </location>
    <ligand>
        <name>FAD</name>
        <dbReference type="ChEBI" id="CHEBI:57692"/>
    </ligand>
</feature>
<evidence type="ECO:0000256" key="1">
    <source>
        <dbReference type="ARBA" id="ARBA00022630"/>
    </source>
</evidence>
<dbReference type="Pfam" id="PF03241">
    <property type="entry name" value="HpaB"/>
    <property type="match status" value="1"/>
</dbReference>
<evidence type="ECO:0000313" key="7">
    <source>
        <dbReference type="EMBL" id="KMY33875.1"/>
    </source>
</evidence>
<evidence type="ECO:0000313" key="8">
    <source>
        <dbReference type="Proteomes" id="UP000037326"/>
    </source>
</evidence>
<dbReference type="AlphaFoldDB" id="A0A0K9FH92"/>
<evidence type="ECO:0000256" key="4">
    <source>
        <dbReference type="PIRSR" id="PIRSR000331-2"/>
    </source>
</evidence>
<keyword evidence="2 4" id="KW-0274">FAD</keyword>
<dbReference type="Proteomes" id="UP000037326">
    <property type="component" value="Unassembled WGS sequence"/>
</dbReference>
<proteinExistence type="predicted"/>
<accession>A0A0K9FH92</accession>
<dbReference type="InterPro" id="IPR004925">
    <property type="entry name" value="HpaB/PvcC/4-BUDH"/>
</dbReference>
<evidence type="ECO:0000256" key="2">
    <source>
        <dbReference type="ARBA" id="ARBA00022827"/>
    </source>
</evidence>
<name>A0A0K9FH92_9BACI</name>
<dbReference type="EMBL" id="LFXJ01000002">
    <property type="protein sequence ID" value="KMY33875.1"/>
    <property type="molecule type" value="Genomic_DNA"/>
</dbReference>
<dbReference type="Gene3D" id="1.20.140.10">
    <property type="entry name" value="Butyryl-CoA Dehydrogenase, subunit A, domain 3"/>
    <property type="match status" value="1"/>
</dbReference>
<feature type="binding site" evidence="4">
    <location>
        <begin position="445"/>
        <end position="448"/>
    </location>
    <ligand>
        <name>FAD</name>
        <dbReference type="ChEBI" id="CHEBI:57692"/>
    </ligand>
</feature>